<dbReference type="Gene3D" id="2.40.37.10">
    <property type="entry name" value="Lyase, Ornithine Decarboxylase, Chain A, domain 1"/>
    <property type="match status" value="1"/>
</dbReference>
<dbReference type="Gene3D" id="1.10.287.3440">
    <property type="match status" value="1"/>
</dbReference>
<feature type="domain" description="Arginine decarboxylase C-terminal helical" evidence="16">
    <location>
        <begin position="587"/>
        <end position="640"/>
    </location>
</feature>
<evidence type="ECO:0000256" key="11">
    <source>
        <dbReference type="ARBA" id="ARBA00023115"/>
    </source>
</evidence>
<dbReference type="EC" id="4.1.1.19" evidence="5 13"/>
<comment type="similarity">
    <text evidence="4">Belongs to the Orn/Lys/Arg decarboxylase class-II family. SpeA subfamily.</text>
</comment>
<dbReference type="EMBL" id="CP065956">
    <property type="protein sequence ID" value="QSR87515.1"/>
    <property type="molecule type" value="Genomic_DNA"/>
</dbReference>
<evidence type="ECO:0000256" key="5">
    <source>
        <dbReference type="ARBA" id="ARBA00012426"/>
    </source>
</evidence>
<dbReference type="GO" id="GO:0008792">
    <property type="term" value="F:arginine decarboxylase activity"/>
    <property type="evidence" value="ECO:0007669"/>
    <property type="project" value="UniProtKB-EC"/>
</dbReference>
<keyword evidence="11" id="KW-0620">Polyamine biosynthesis</keyword>
<dbReference type="Pfam" id="PF02784">
    <property type="entry name" value="Orn_Arg_deC_N"/>
    <property type="match status" value="1"/>
</dbReference>
<dbReference type="Gene3D" id="1.20.58.930">
    <property type="match status" value="1"/>
</dbReference>
<dbReference type="InterPro" id="IPR041128">
    <property type="entry name" value="Arg_decarbox_C"/>
</dbReference>
<sequence>MSSMISQPKIQWEIGQALNTYQIPRWGAGYFSINKEGNICVRPVQDAGPELDLFKVIRAACRRKLHFPLLLRFQDLLRHRVLSLNQAFKEAIEEADYKGNYRAVFPIKVNQLREVIEEIIDAGSPFHHGLEAGSKAELFAALAMLKDPEALLICNGFKDRLFVDSIFLGRKLGKKVIQVLEKVEELDLVIDGLSRFKVDPIIGVRIQLASKGRGHWAYSSGDEAKFGLSTAELLQVIQRLKDNHLSHCLQLIHFHIGSQIPDILTIKRAVREAARYYARLYQLGFPIQYIDVGGGLGVDYDGSRSTDSSINYSLQEYARDIVYNIAEICNEEKVPHPTIVTESGRAVVAYHSVLIVDVLGTIQKIKPAGLQPLSFHSNHKLVQDLMELKALLNKRNRLENYHDSLQIKEDAQAMFDLGLLDLQTKAEIETLYWEICKEVVNLYNGAKQVPEEIRKLRESLSDQYLCNFSVFQSLIDHWGLGQIFPVVPISMLNEKPDSRGFLVDITCDSDGKICSFLTGEEKHQSSIPLHSLDSKPYLLGIFLVGAYQDIMGDLHNLFGRVNEAHVFIDPDEPEGFYIEETIPALTIGEALSAVQYEPKILENAMKSQIDNAIKQNLLKPNEGMRLLEFYESGLKKSTYLEIEYEELNKKSVAEIESERSLIFGPLPG</sequence>
<dbReference type="Proteomes" id="UP000663088">
    <property type="component" value="Chromosome"/>
</dbReference>
<organism evidence="17 18">
    <name type="scientific">Candidatus Methylacidiphilum infernorum</name>
    <dbReference type="NCBI Taxonomy" id="511746"/>
    <lineage>
        <taxon>Bacteria</taxon>
        <taxon>Pseudomonadati</taxon>
        <taxon>Verrucomicrobiota</taxon>
        <taxon>Methylacidiphilae</taxon>
        <taxon>Methylacidiphilales</taxon>
        <taxon>Methylacidiphilaceae</taxon>
        <taxon>Methylacidiphilum (ex Ratnadevi et al. 2023)</taxon>
    </lineage>
</organism>
<name>A0ABX7PWW8_9BACT</name>
<reference evidence="17 18" key="1">
    <citation type="submission" date="2020-12" db="EMBL/GenBank/DDBJ databases">
        <authorList>
            <person name="Awala S.I."/>
            <person name="Gwak J.-H."/>
            <person name="Kim S.-J."/>
            <person name="Rhee S.-K."/>
        </authorList>
    </citation>
    <scope>NUCLEOTIDE SEQUENCE [LARGE SCALE GENOMIC DNA]</scope>
    <source>
        <strain evidence="17 18">IT5</strain>
    </source>
</reference>
<keyword evidence="8" id="KW-0460">Magnesium</keyword>
<dbReference type="PIRSF" id="PIRSF001336">
    <property type="entry name" value="Arg_decrbxlase"/>
    <property type="match status" value="1"/>
</dbReference>
<evidence type="ECO:0000256" key="4">
    <source>
        <dbReference type="ARBA" id="ARBA00008357"/>
    </source>
</evidence>
<evidence type="ECO:0000256" key="12">
    <source>
        <dbReference type="ARBA" id="ARBA00023239"/>
    </source>
</evidence>
<dbReference type="CDD" id="cd06830">
    <property type="entry name" value="PLPDE_III_ADC"/>
    <property type="match status" value="1"/>
</dbReference>
<evidence type="ECO:0000259" key="16">
    <source>
        <dbReference type="Pfam" id="PF17944"/>
    </source>
</evidence>
<dbReference type="InterPro" id="IPR029066">
    <property type="entry name" value="PLP-binding_barrel"/>
</dbReference>
<keyword evidence="10" id="KW-0745">Spermidine biosynthesis</keyword>
<keyword evidence="12 17" id="KW-0456">Lyase</keyword>
<dbReference type="PANTHER" id="PTHR43295">
    <property type="entry name" value="ARGININE DECARBOXYLASE"/>
    <property type="match status" value="1"/>
</dbReference>
<dbReference type="InterPro" id="IPR002985">
    <property type="entry name" value="Arg_decrbxlase"/>
</dbReference>
<protein>
    <recommendedName>
        <fullName evidence="5 13">Arginine decarboxylase</fullName>
        <ecNumber evidence="5 13">4.1.1.19</ecNumber>
    </recommendedName>
</protein>
<comment type="cofactor">
    <cofactor evidence="2">
        <name>Mg(2+)</name>
        <dbReference type="ChEBI" id="CHEBI:18420"/>
    </cofactor>
</comment>
<dbReference type="Pfam" id="PF17810">
    <property type="entry name" value="Arg_decarb_HB"/>
    <property type="match status" value="1"/>
</dbReference>
<feature type="domain" description="Orn/DAP/Arg decarboxylase 2 N-terminal" evidence="14">
    <location>
        <begin position="93"/>
        <end position="349"/>
    </location>
</feature>
<dbReference type="PROSITE" id="PS00879">
    <property type="entry name" value="ODR_DC_2_2"/>
    <property type="match status" value="1"/>
</dbReference>
<evidence type="ECO:0000259" key="14">
    <source>
        <dbReference type="Pfam" id="PF02784"/>
    </source>
</evidence>
<keyword evidence="9" id="KW-0663">Pyridoxal phosphate</keyword>
<dbReference type="NCBIfam" id="NF003763">
    <property type="entry name" value="PRK05354.1"/>
    <property type="match status" value="1"/>
</dbReference>
<evidence type="ECO:0000256" key="7">
    <source>
        <dbReference type="ARBA" id="ARBA00022793"/>
    </source>
</evidence>
<evidence type="ECO:0000259" key="15">
    <source>
        <dbReference type="Pfam" id="PF17810"/>
    </source>
</evidence>
<keyword evidence="18" id="KW-1185">Reference proteome</keyword>
<dbReference type="PROSITE" id="PS00878">
    <property type="entry name" value="ODR_DC_2_1"/>
    <property type="match status" value="1"/>
</dbReference>
<dbReference type="InterPro" id="IPR022657">
    <property type="entry name" value="De-COase2_CS"/>
</dbReference>
<dbReference type="PRINTS" id="PR01180">
    <property type="entry name" value="ARGDCRBXLASE"/>
</dbReference>
<dbReference type="Gene3D" id="3.20.20.10">
    <property type="entry name" value="Alanine racemase"/>
    <property type="match status" value="1"/>
</dbReference>
<keyword evidence="7" id="KW-0210">Decarboxylase</keyword>
<proteinExistence type="inferred from homology"/>
<dbReference type="Pfam" id="PF17944">
    <property type="entry name" value="Arg_decarbox_C"/>
    <property type="match status" value="1"/>
</dbReference>
<dbReference type="PRINTS" id="PR01179">
    <property type="entry name" value="ODADCRBXLASE"/>
</dbReference>
<dbReference type="InterPro" id="IPR000183">
    <property type="entry name" value="Orn/DAP/Arg_de-COase"/>
</dbReference>
<evidence type="ECO:0000313" key="17">
    <source>
        <dbReference type="EMBL" id="QSR87515.1"/>
    </source>
</evidence>
<feature type="domain" description="Arginine decarboxylase helical bundle" evidence="15">
    <location>
        <begin position="377"/>
        <end position="456"/>
    </location>
</feature>
<dbReference type="InterPro" id="IPR022653">
    <property type="entry name" value="De-COase2_pyr-phos_BS"/>
</dbReference>
<accession>A0ABX7PWW8</accession>
<dbReference type="NCBIfam" id="TIGR01273">
    <property type="entry name" value="speA"/>
    <property type="match status" value="1"/>
</dbReference>
<evidence type="ECO:0000256" key="9">
    <source>
        <dbReference type="ARBA" id="ARBA00022898"/>
    </source>
</evidence>
<dbReference type="SUPFAM" id="SSF51419">
    <property type="entry name" value="PLP-binding barrel"/>
    <property type="match status" value="1"/>
</dbReference>
<evidence type="ECO:0000256" key="6">
    <source>
        <dbReference type="ARBA" id="ARBA00022723"/>
    </source>
</evidence>
<evidence type="ECO:0000256" key="2">
    <source>
        <dbReference type="ARBA" id="ARBA00001946"/>
    </source>
</evidence>
<evidence type="ECO:0000313" key="18">
    <source>
        <dbReference type="Proteomes" id="UP000663088"/>
    </source>
</evidence>
<comment type="function">
    <text evidence="3">Catalyzes the biosynthesis of agmatine from arginine.</text>
</comment>
<evidence type="ECO:0000256" key="10">
    <source>
        <dbReference type="ARBA" id="ARBA00023066"/>
    </source>
</evidence>
<evidence type="ECO:0000256" key="3">
    <source>
        <dbReference type="ARBA" id="ARBA00002257"/>
    </source>
</evidence>
<keyword evidence="6" id="KW-0479">Metal-binding</keyword>
<dbReference type="InterPro" id="IPR009006">
    <property type="entry name" value="Ala_racemase/Decarboxylase_C"/>
</dbReference>
<evidence type="ECO:0000256" key="1">
    <source>
        <dbReference type="ARBA" id="ARBA00001933"/>
    </source>
</evidence>
<comment type="cofactor">
    <cofactor evidence="1">
        <name>pyridoxal 5'-phosphate</name>
        <dbReference type="ChEBI" id="CHEBI:597326"/>
    </cofactor>
</comment>
<dbReference type="PANTHER" id="PTHR43295:SF9">
    <property type="entry name" value="BIOSYNTHETIC ARGININE DECARBOXYLASE"/>
    <property type="match status" value="1"/>
</dbReference>
<evidence type="ECO:0000256" key="13">
    <source>
        <dbReference type="NCBIfam" id="TIGR01273"/>
    </source>
</evidence>
<dbReference type="InterPro" id="IPR022644">
    <property type="entry name" value="De-COase2_N"/>
</dbReference>
<gene>
    <name evidence="17" type="primary">speA</name>
    <name evidence="17" type="ORF">EM20IM_04120</name>
</gene>
<evidence type="ECO:0000256" key="8">
    <source>
        <dbReference type="ARBA" id="ARBA00022842"/>
    </source>
</evidence>
<dbReference type="InterPro" id="IPR040634">
    <property type="entry name" value="Arg_decarb_HB"/>
</dbReference>